<gene>
    <name evidence="6" type="primary">atl</name>
    <name evidence="6" type="ORF">Pmgp_01187</name>
</gene>
<evidence type="ECO:0000313" key="6">
    <source>
        <dbReference type="EMBL" id="TEB12031.1"/>
    </source>
</evidence>
<comment type="caution">
    <text evidence="6">The sequence shown here is derived from an EMBL/GenBank/DDBJ whole genome shotgun (WGS) entry which is preliminary data.</text>
</comment>
<dbReference type="AlphaFoldDB" id="A0A4Y7RT30"/>
<evidence type="ECO:0000256" key="3">
    <source>
        <dbReference type="ARBA" id="ARBA00022801"/>
    </source>
</evidence>
<reference evidence="6 7" key="1">
    <citation type="journal article" date="2018" name="Environ. Microbiol.">
        <title>Novel energy conservation strategies and behaviour of Pelotomaculum schinkii driving syntrophic propionate catabolism.</title>
        <authorList>
            <person name="Hidalgo-Ahumada C.A.P."/>
            <person name="Nobu M.K."/>
            <person name="Narihiro T."/>
            <person name="Tamaki H."/>
            <person name="Liu W.T."/>
            <person name="Kamagata Y."/>
            <person name="Stams A.J.M."/>
            <person name="Imachi H."/>
            <person name="Sousa D.Z."/>
        </authorList>
    </citation>
    <scope>NUCLEOTIDE SEQUENCE [LARGE SCALE GENOMIC DNA]</scope>
    <source>
        <strain evidence="6 7">MGP</strain>
    </source>
</reference>
<dbReference type="GO" id="GO:0009254">
    <property type="term" value="P:peptidoglycan turnover"/>
    <property type="evidence" value="ECO:0007669"/>
    <property type="project" value="TreeGrafter"/>
</dbReference>
<dbReference type="Proteomes" id="UP000297597">
    <property type="component" value="Unassembled WGS sequence"/>
</dbReference>
<evidence type="ECO:0000256" key="1">
    <source>
        <dbReference type="ARBA" id="ARBA00001561"/>
    </source>
</evidence>
<dbReference type="Pfam" id="PF01510">
    <property type="entry name" value="Amidase_2"/>
    <property type="match status" value="1"/>
</dbReference>
<dbReference type="InterPro" id="IPR051206">
    <property type="entry name" value="NAMLAA_amidase_2"/>
</dbReference>
<feature type="domain" description="N-acetylmuramoyl-L-alanine amidase" evidence="5">
    <location>
        <begin position="17"/>
        <end position="148"/>
    </location>
</feature>
<evidence type="ECO:0000256" key="2">
    <source>
        <dbReference type="ARBA" id="ARBA00011901"/>
    </source>
</evidence>
<dbReference type="GO" id="GO:0008745">
    <property type="term" value="F:N-acetylmuramoyl-L-alanine amidase activity"/>
    <property type="evidence" value="ECO:0007669"/>
    <property type="project" value="UniProtKB-EC"/>
</dbReference>
<dbReference type="GO" id="GO:0071555">
    <property type="term" value="P:cell wall organization"/>
    <property type="evidence" value="ECO:0007669"/>
    <property type="project" value="UniProtKB-KW"/>
</dbReference>
<evidence type="ECO:0000259" key="5">
    <source>
        <dbReference type="SMART" id="SM00644"/>
    </source>
</evidence>
<evidence type="ECO:0000313" key="7">
    <source>
        <dbReference type="Proteomes" id="UP000297597"/>
    </source>
</evidence>
<comment type="catalytic activity">
    <reaction evidence="1">
        <text>Hydrolyzes the link between N-acetylmuramoyl residues and L-amino acid residues in certain cell-wall glycopeptides.</text>
        <dbReference type="EC" id="3.5.1.28"/>
    </reaction>
</comment>
<dbReference type="InterPro" id="IPR036505">
    <property type="entry name" value="Amidase/PGRP_sf"/>
</dbReference>
<dbReference type="EC" id="3.5.1.28" evidence="2"/>
<name>A0A4Y7RT30_9FIRM</name>
<dbReference type="SUPFAM" id="SSF55846">
    <property type="entry name" value="N-acetylmuramoyl-L-alanine amidase-like"/>
    <property type="match status" value="1"/>
</dbReference>
<keyword evidence="7" id="KW-1185">Reference proteome</keyword>
<dbReference type="CDD" id="cd06583">
    <property type="entry name" value="PGRP"/>
    <property type="match status" value="1"/>
</dbReference>
<dbReference type="PANTHER" id="PTHR30417">
    <property type="entry name" value="N-ACETYLMURAMOYL-L-ALANINE AMIDASE AMID"/>
    <property type="match status" value="1"/>
</dbReference>
<dbReference type="SMART" id="SM00644">
    <property type="entry name" value="Ami_2"/>
    <property type="match status" value="1"/>
</dbReference>
<keyword evidence="4" id="KW-0961">Cell wall biogenesis/degradation</keyword>
<dbReference type="EMBL" id="QFFZ01000009">
    <property type="protein sequence ID" value="TEB12031.1"/>
    <property type="molecule type" value="Genomic_DNA"/>
</dbReference>
<dbReference type="OrthoDB" id="9794294at2"/>
<dbReference type="InterPro" id="IPR002502">
    <property type="entry name" value="Amidase_domain"/>
</dbReference>
<protein>
    <recommendedName>
        <fullName evidence="2">N-acetylmuramoyl-L-alanine amidase</fullName>
        <ecNumber evidence="2">3.5.1.28</ecNumber>
    </recommendedName>
</protein>
<accession>A0A4Y7RT30</accession>
<dbReference type="PANTHER" id="PTHR30417:SF1">
    <property type="entry name" value="N-ACETYLMURAMOYL-L-ALANINE AMIDASE AMID"/>
    <property type="match status" value="1"/>
</dbReference>
<dbReference type="GO" id="GO:0009253">
    <property type="term" value="P:peptidoglycan catabolic process"/>
    <property type="evidence" value="ECO:0007669"/>
    <property type="project" value="InterPro"/>
</dbReference>
<evidence type="ECO:0000256" key="4">
    <source>
        <dbReference type="ARBA" id="ARBA00023316"/>
    </source>
</evidence>
<proteinExistence type="predicted"/>
<dbReference type="RefSeq" id="WP_134213064.1">
    <property type="nucleotide sequence ID" value="NZ_QFFZ01000009.1"/>
</dbReference>
<organism evidence="6 7">
    <name type="scientific">Pelotomaculum propionicicum</name>
    <dbReference type="NCBI Taxonomy" id="258475"/>
    <lineage>
        <taxon>Bacteria</taxon>
        <taxon>Bacillati</taxon>
        <taxon>Bacillota</taxon>
        <taxon>Clostridia</taxon>
        <taxon>Eubacteriales</taxon>
        <taxon>Desulfotomaculaceae</taxon>
        <taxon>Pelotomaculum</taxon>
    </lineage>
</organism>
<sequence>MQEYEIIQDFLQLGREYNRPGTELVPQGLTVHETATPGATSNNESAYFHNAYREASAHFFVDYSAIVQIIPEDEVAWHAGPTANRRFLSVELCHFTDPEKFQEVWKRGVWLASMLCRKYQWEPSNMNQLNSHAWVSEQWGETDHTDPVGYFQMHGRTWEDFVNDVAKNMQGVIEPMAKLIEKEPWKIEQGIAAIKNLSLRGILVEPDQHIAKLKDADENSLDWVLFVGLDRIAEKAGIKKE</sequence>
<keyword evidence="3" id="KW-0378">Hydrolase</keyword>
<dbReference type="Gene3D" id="3.40.80.10">
    <property type="entry name" value="Peptidoglycan recognition protein-like"/>
    <property type="match status" value="1"/>
</dbReference>